<keyword evidence="3" id="KW-1185">Reference proteome</keyword>
<proteinExistence type="predicted"/>
<feature type="region of interest" description="Disordered" evidence="1">
    <location>
        <begin position="142"/>
        <end position="249"/>
    </location>
</feature>
<organism evidence="2 3">
    <name type="scientific">Colletotrichum lupini</name>
    <dbReference type="NCBI Taxonomy" id="145971"/>
    <lineage>
        <taxon>Eukaryota</taxon>
        <taxon>Fungi</taxon>
        <taxon>Dikarya</taxon>
        <taxon>Ascomycota</taxon>
        <taxon>Pezizomycotina</taxon>
        <taxon>Sordariomycetes</taxon>
        <taxon>Hypocreomycetidae</taxon>
        <taxon>Glomerellales</taxon>
        <taxon>Glomerellaceae</taxon>
        <taxon>Colletotrichum</taxon>
        <taxon>Colletotrichum acutatum species complex</taxon>
    </lineage>
</organism>
<dbReference type="GeneID" id="73341817"/>
<feature type="region of interest" description="Disordered" evidence="1">
    <location>
        <begin position="403"/>
        <end position="552"/>
    </location>
</feature>
<name>A0A9Q8WGV3_9PEZI</name>
<dbReference type="RefSeq" id="XP_049143950.1">
    <property type="nucleotide sequence ID" value="XM_049286807.1"/>
</dbReference>
<feature type="region of interest" description="Disordered" evidence="1">
    <location>
        <begin position="333"/>
        <end position="385"/>
    </location>
</feature>
<reference evidence="2" key="1">
    <citation type="journal article" date="2021" name="Mol. Plant Microbe Interact.">
        <title>Complete Genome Sequence of the Plant-Pathogenic Fungus Colletotrichum lupini.</title>
        <authorList>
            <person name="Baroncelli R."/>
            <person name="Pensec F."/>
            <person name="Da Lio D."/>
            <person name="Boufleur T."/>
            <person name="Vicente I."/>
            <person name="Sarrocco S."/>
            <person name="Picot A."/>
            <person name="Baraldi E."/>
            <person name="Sukno S."/>
            <person name="Thon M."/>
            <person name="Le Floch G."/>
        </authorList>
    </citation>
    <scope>NUCLEOTIDE SEQUENCE</scope>
    <source>
        <strain evidence="2">IMI 504893</strain>
    </source>
</reference>
<feature type="region of interest" description="Disordered" evidence="1">
    <location>
        <begin position="271"/>
        <end position="319"/>
    </location>
</feature>
<feature type="compositionally biased region" description="Low complexity" evidence="1">
    <location>
        <begin position="469"/>
        <end position="479"/>
    </location>
</feature>
<evidence type="ECO:0000313" key="2">
    <source>
        <dbReference type="EMBL" id="UQC82327.1"/>
    </source>
</evidence>
<gene>
    <name evidence="2" type="ORF">CLUP02_07814</name>
</gene>
<accession>A0A9Q8WGV3</accession>
<evidence type="ECO:0000256" key="1">
    <source>
        <dbReference type="SAM" id="MobiDB-lite"/>
    </source>
</evidence>
<feature type="compositionally biased region" description="Polar residues" evidence="1">
    <location>
        <begin position="509"/>
        <end position="543"/>
    </location>
</feature>
<feature type="compositionally biased region" description="Acidic residues" evidence="1">
    <location>
        <begin position="282"/>
        <end position="304"/>
    </location>
</feature>
<dbReference type="AlphaFoldDB" id="A0A9Q8WGV3"/>
<dbReference type="KEGG" id="clup:CLUP02_07814"/>
<feature type="compositionally biased region" description="Low complexity" evidence="1">
    <location>
        <begin position="339"/>
        <end position="355"/>
    </location>
</feature>
<feature type="compositionally biased region" description="Basic and acidic residues" evidence="1">
    <location>
        <begin position="309"/>
        <end position="319"/>
    </location>
</feature>
<sequence length="552" mass="60181">MGLGGHGLGCKCRVQVEVQEHLGVCLLSIWRLAVPSVLSLSVSLNLYLSLSPRSVDLSYPTPLPPPGYLFGAPDTLYFVPYSVPPVPLLCLTDPAIDISSSALPPHTPRCFLFSLLLHQTTVTICCRPAALCTRESTETAQSQISSREIANFTSPPTMSLAGQTMPARESVHSSREDRVTSTITDKKDQSQRTSYRDSLPNAPRPSVQNDDAPNENDNAKMYGDYYEEMTGPSPKKTQPAQTAPALPAKSSLRASRLLDGMALKIITNQPTQAAPQEVYLSSEEEASSSADEFSDYDYESESAESADSPVRRKSQEDTARVVSVVFAGKPSIIDLPSTRRSASPESMESSRPPSRLVISSTAPSLRRMSTSSTSGASFSPVFHPPRSSSMMITSSMLPKEKPSFLSIDPYASKPFDERAEEPQAEPEKLERPKTPTSQLFKRTLSIVRKRSRPQLRDLAANNSSRDRLSSPSLGHLPLSAHADIREEPEQKAPWSAVSYHDIMRAAKKNAQNQPPTPSTPVAQVQSPSSPAGNTRSRILSGFTNRRKSIKIG</sequence>
<feature type="compositionally biased region" description="Polar residues" evidence="1">
    <location>
        <begin position="142"/>
        <end position="162"/>
    </location>
</feature>
<feature type="compositionally biased region" description="Low complexity" evidence="1">
    <location>
        <begin position="369"/>
        <end position="379"/>
    </location>
</feature>
<protein>
    <submittedName>
        <fullName evidence="2">Uncharacterized protein</fullName>
    </submittedName>
</protein>
<feature type="compositionally biased region" description="Low complexity" evidence="1">
    <location>
        <begin position="237"/>
        <end position="248"/>
    </location>
</feature>
<feature type="compositionally biased region" description="Basic and acidic residues" evidence="1">
    <location>
        <begin position="169"/>
        <end position="190"/>
    </location>
</feature>
<dbReference type="Proteomes" id="UP000830671">
    <property type="component" value="Chromosome 4"/>
</dbReference>
<evidence type="ECO:0000313" key="3">
    <source>
        <dbReference type="Proteomes" id="UP000830671"/>
    </source>
</evidence>
<dbReference type="EMBL" id="CP019476">
    <property type="protein sequence ID" value="UQC82327.1"/>
    <property type="molecule type" value="Genomic_DNA"/>
</dbReference>
<feature type="compositionally biased region" description="Basic and acidic residues" evidence="1">
    <location>
        <begin position="414"/>
        <end position="433"/>
    </location>
</feature>